<feature type="transmembrane region" description="Helical" evidence="1">
    <location>
        <begin position="59"/>
        <end position="80"/>
    </location>
</feature>
<evidence type="ECO:0000256" key="1">
    <source>
        <dbReference type="SAM" id="Phobius"/>
    </source>
</evidence>
<feature type="transmembrane region" description="Helical" evidence="1">
    <location>
        <begin position="36"/>
        <end position="53"/>
    </location>
</feature>
<evidence type="ECO:0000313" key="2">
    <source>
        <dbReference type="EMBL" id="KAA2378812.1"/>
    </source>
</evidence>
<name>A0A5B3HC54_9BACT</name>
<dbReference type="AlphaFoldDB" id="A0A5B3HC54"/>
<reference evidence="2 3" key="1">
    <citation type="journal article" date="2019" name="Nat. Med.">
        <title>A library of human gut bacterial isolates paired with longitudinal multiomics data enables mechanistic microbiome research.</title>
        <authorList>
            <person name="Poyet M."/>
            <person name="Groussin M."/>
            <person name="Gibbons S.M."/>
            <person name="Avila-Pacheco J."/>
            <person name="Jiang X."/>
            <person name="Kearney S.M."/>
            <person name="Perrotta A.R."/>
            <person name="Berdy B."/>
            <person name="Zhao S."/>
            <person name="Lieberman T.D."/>
            <person name="Swanson P.K."/>
            <person name="Smith M."/>
            <person name="Roesemann S."/>
            <person name="Alexander J.E."/>
            <person name="Rich S.A."/>
            <person name="Livny J."/>
            <person name="Vlamakis H."/>
            <person name="Clish C."/>
            <person name="Bullock K."/>
            <person name="Deik A."/>
            <person name="Scott J."/>
            <person name="Pierce K.A."/>
            <person name="Xavier R.J."/>
            <person name="Alm E.J."/>
        </authorList>
    </citation>
    <scope>NUCLEOTIDE SEQUENCE [LARGE SCALE GENOMIC DNA]</scope>
    <source>
        <strain evidence="2 3">BIOML-A266</strain>
    </source>
</reference>
<keyword evidence="1" id="KW-1133">Transmembrane helix</keyword>
<dbReference type="EMBL" id="VVXH01000006">
    <property type="protein sequence ID" value="KAA2378812.1"/>
    <property type="molecule type" value="Genomic_DNA"/>
</dbReference>
<keyword evidence="1" id="KW-0812">Transmembrane</keyword>
<protein>
    <submittedName>
        <fullName evidence="2">Uncharacterized protein</fullName>
    </submittedName>
</protein>
<comment type="caution">
    <text evidence="2">The sequence shown here is derived from an EMBL/GenBank/DDBJ whole genome shotgun (WGS) entry which is preliminary data.</text>
</comment>
<organism evidence="2 3">
    <name type="scientific">Alistipes onderdonkii</name>
    <dbReference type="NCBI Taxonomy" id="328813"/>
    <lineage>
        <taxon>Bacteria</taxon>
        <taxon>Pseudomonadati</taxon>
        <taxon>Bacteroidota</taxon>
        <taxon>Bacteroidia</taxon>
        <taxon>Bacteroidales</taxon>
        <taxon>Rikenellaceae</taxon>
        <taxon>Alistipes</taxon>
    </lineage>
</organism>
<gene>
    <name evidence="2" type="ORF">F2Y10_07010</name>
</gene>
<keyword evidence="1" id="KW-0472">Membrane</keyword>
<evidence type="ECO:0000313" key="3">
    <source>
        <dbReference type="Proteomes" id="UP000322940"/>
    </source>
</evidence>
<dbReference type="Proteomes" id="UP000322940">
    <property type="component" value="Unassembled WGS sequence"/>
</dbReference>
<dbReference type="RefSeq" id="WP_130064938.1">
    <property type="nucleotide sequence ID" value="NZ_DAWEOI010000032.1"/>
</dbReference>
<proteinExistence type="predicted"/>
<sequence>MNNGRKEELPMTPEETKWRASVYAPEKLRRKLKLQYWLLGAWSLLAGAWVVSLCTGTDTFGWTAAVALFAGYANILLGIVNHRRLLAGKKPF</sequence>
<accession>A0A5B3HC54</accession>